<evidence type="ECO:0000256" key="2">
    <source>
        <dbReference type="PROSITE-ProRule" id="PRU00335"/>
    </source>
</evidence>
<evidence type="ECO:0000256" key="1">
    <source>
        <dbReference type="ARBA" id="ARBA00023125"/>
    </source>
</evidence>
<evidence type="ECO:0000313" key="5">
    <source>
        <dbReference type="Proteomes" id="UP000051461"/>
    </source>
</evidence>
<evidence type="ECO:0000313" key="4">
    <source>
        <dbReference type="EMBL" id="KRK39094.1"/>
    </source>
</evidence>
<dbReference type="PANTHER" id="PTHR43479:SF7">
    <property type="entry name" value="TETR-FAMILY TRANSCRIPTIONAL REGULATOR"/>
    <property type="match status" value="1"/>
</dbReference>
<dbReference type="EMBL" id="AZDA01000046">
    <property type="protein sequence ID" value="KRK39094.1"/>
    <property type="molecule type" value="Genomic_DNA"/>
</dbReference>
<dbReference type="PANTHER" id="PTHR43479">
    <property type="entry name" value="ACREF/ENVCD OPERON REPRESSOR-RELATED"/>
    <property type="match status" value="1"/>
</dbReference>
<dbReference type="OrthoDB" id="9810250at2"/>
<dbReference type="InterPro" id="IPR009057">
    <property type="entry name" value="Homeodomain-like_sf"/>
</dbReference>
<evidence type="ECO:0000259" key="3">
    <source>
        <dbReference type="PROSITE" id="PS50977"/>
    </source>
</evidence>
<dbReference type="PATRIC" id="fig|1423726.3.peg.2923"/>
<feature type="domain" description="HTH tetR-type" evidence="3">
    <location>
        <begin position="9"/>
        <end position="69"/>
    </location>
</feature>
<dbReference type="GO" id="GO:0003677">
    <property type="term" value="F:DNA binding"/>
    <property type="evidence" value="ECO:0007669"/>
    <property type="project" value="UniProtKB-UniRule"/>
</dbReference>
<reference evidence="4 5" key="1">
    <citation type="journal article" date="2015" name="Genome Announc.">
        <title>Expanding the biotechnology potential of lactobacilli through comparative genomics of 213 strains and associated genera.</title>
        <authorList>
            <person name="Sun Z."/>
            <person name="Harris H.M."/>
            <person name="McCann A."/>
            <person name="Guo C."/>
            <person name="Argimon S."/>
            <person name="Zhang W."/>
            <person name="Yang X."/>
            <person name="Jeffery I.B."/>
            <person name="Cooney J.C."/>
            <person name="Kagawa T.F."/>
            <person name="Liu W."/>
            <person name="Song Y."/>
            <person name="Salvetti E."/>
            <person name="Wrobel A."/>
            <person name="Rasinkangas P."/>
            <person name="Parkhill J."/>
            <person name="Rea M.C."/>
            <person name="O'Sullivan O."/>
            <person name="Ritari J."/>
            <person name="Douillard F.P."/>
            <person name="Paul Ross R."/>
            <person name="Yang R."/>
            <person name="Briner A.E."/>
            <person name="Felis G.E."/>
            <person name="de Vos W.M."/>
            <person name="Barrangou R."/>
            <person name="Klaenhammer T.R."/>
            <person name="Caufield P.W."/>
            <person name="Cui Y."/>
            <person name="Zhang H."/>
            <person name="O'Toole P.W."/>
        </authorList>
    </citation>
    <scope>NUCLEOTIDE SEQUENCE [LARGE SCALE GENOMIC DNA]</scope>
    <source>
        <strain evidence="4 5">DSM 20003</strain>
    </source>
</reference>
<dbReference type="Gene3D" id="1.10.357.10">
    <property type="entry name" value="Tetracycline Repressor, domain 2"/>
    <property type="match status" value="1"/>
</dbReference>
<protein>
    <recommendedName>
        <fullName evidence="3">HTH tetR-type domain-containing protein</fullName>
    </recommendedName>
</protein>
<dbReference type="InterPro" id="IPR039532">
    <property type="entry name" value="TetR_C_Firmicutes"/>
</dbReference>
<keyword evidence="1 2" id="KW-0238">DNA-binding</keyword>
<accession>A0A0R1GXW4</accession>
<name>A0A0R1GXW4_9LACO</name>
<dbReference type="STRING" id="1423726.FC07_GL002814"/>
<sequence length="198" mass="22500">MLSKIAQFKQTENDLRQALLAVGSYKTLDTITVSDLVKQAQVSRGTFYLHHQDKPTFVATLEDEMLERFDQIITAQLPLLIRAKDDEQAVTKLITAVFEYVASQQQLCCFLFGEHGDATLLVRIHKLFTNRISGLFLSGQKGQANIPLEYAIRHVASSILNFMVIWLSEHPNMTATNATQLMLKFMRVPTMQLLKQDQ</sequence>
<dbReference type="SUPFAM" id="SSF46689">
    <property type="entry name" value="Homeodomain-like"/>
    <property type="match status" value="1"/>
</dbReference>
<gene>
    <name evidence="4" type="ORF">FC07_GL002814</name>
</gene>
<feature type="DNA-binding region" description="H-T-H motif" evidence="2">
    <location>
        <begin position="32"/>
        <end position="51"/>
    </location>
</feature>
<keyword evidence="5" id="KW-1185">Reference proteome</keyword>
<dbReference type="InterPro" id="IPR001647">
    <property type="entry name" value="HTH_TetR"/>
</dbReference>
<dbReference type="InterPro" id="IPR050624">
    <property type="entry name" value="HTH-type_Tx_Regulator"/>
</dbReference>
<proteinExistence type="predicted"/>
<dbReference type="Pfam" id="PF14278">
    <property type="entry name" value="TetR_C_8"/>
    <property type="match status" value="1"/>
</dbReference>
<comment type="caution">
    <text evidence="4">The sequence shown here is derived from an EMBL/GenBank/DDBJ whole genome shotgun (WGS) entry which is preliminary data.</text>
</comment>
<dbReference type="RefSeq" id="WP_057904470.1">
    <property type="nucleotide sequence ID" value="NZ_AZDA01000046.1"/>
</dbReference>
<dbReference type="Proteomes" id="UP000051461">
    <property type="component" value="Unassembled WGS sequence"/>
</dbReference>
<dbReference type="PROSITE" id="PS50977">
    <property type="entry name" value="HTH_TETR_2"/>
    <property type="match status" value="1"/>
</dbReference>
<organism evidence="4 5">
    <name type="scientific">Loigolactobacillus bifermentans DSM 20003</name>
    <dbReference type="NCBI Taxonomy" id="1423726"/>
    <lineage>
        <taxon>Bacteria</taxon>
        <taxon>Bacillati</taxon>
        <taxon>Bacillota</taxon>
        <taxon>Bacilli</taxon>
        <taxon>Lactobacillales</taxon>
        <taxon>Lactobacillaceae</taxon>
        <taxon>Loigolactobacillus</taxon>
    </lineage>
</organism>
<dbReference type="AlphaFoldDB" id="A0A0R1GXW4"/>